<feature type="compositionally biased region" description="Gly residues" evidence="1">
    <location>
        <begin position="171"/>
        <end position="190"/>
    </location>
</feature>
<protein>
    <submittedName>
        <fullName evidence="2">Uncharacterized protein</fullName>
    </submittedName>
</protein>
<proteinExistence type="predicted"/>
<evidence type="ECO:0000256" key="1">
    <source>
        <dbReference type="SAM" id="MobiDB-lite"/>
    </source>
</evidence>
<feature type="compositionally biased region" description="Basic and acidic residues" evidence="1">
    <location>
        <begin position="191"/>
        <end position="202"/>
    </location>
</feature>
<feature type="compositionally biased region" description="Low complexity" evidence="1">
    <location>
        <begin position="1"/>
        <end position="16"/>
    </location>
</feature>
<reference evidence="2" key="2">
    <citation type="submission" date="2018-03" db="EMBL/GenBank/DDBJ databases">
        <title>The Triticum urartu genome reveals the dynamic nature of wheat genome evolution.</title>
        <authorList>
            <person name="Ling H."/>
            <person name="Ma B."/>
            <person name="Shi X."/>
            <person name="Liu H."/>
            <person name="Dong L."/>
            <person name="Sun H."/>
            <person name="Cao Y."/>
            <person name="Gao Q."/>
            <person name="Zheng S."/>
            <person name="Li Y."/>
            <person name="Yu Y."/>
            <person name="Du H."/>
            <person name="Qi M."/>
            <person name="Li Y."/>
            <person name="Yu H."/>
            <person name="Cui Y."/>
            <person name="Wang N."/>
            <person name="Chen C."/>
            <person name="Wu H."/>
            <person name="Zhao Y."/>
            <person name="Zhang J."/>
            <person name="Li Y."/>
            <person name="Zhou W."/>
            <person name="Zhang B."/>
            <person name="Hu W."/>
            <person name="Eijk M."/>
            <person name="Tang J."/>
            <person name="Witsenboer H."/>
            <person name="Zhao S."/>
            <person name="Li Z."/>
            <person name="Zhang A."/>
            <person name="Wang D."/>
            <person name="Liang C."/>
        </authorList>
    </citation>
    <scope>NUCLEOTIDE SEQUENCE [LARGE SCALE GENOMIC DNA]</scope>
    <source>
        <strain evidence="2">cv. G1812</strain>
    </source>
</reference>
<accession>A0A8R7PS73</accession>
<dbReference type="Proteomes" id="UP000015106">
    <property type="component" value="Chromosome 3"/>
</dbReference>
<dbReference type="EnsemblPlants" id="TuG1812G0300002316.01.T01">
    <property type="protein sequence ID" value="TuG1812G0300002316.01.T01.cds265672"/>
    <property type="gene ID" value="TuG1812G0300002316.01"/>
</dbReference>
<evidence type="ECO:0000313" key="3">
    <source>
        <dbReference type="Proteomes" id="UP000015106"/>
    </source>
</evidence>
<reference evidence="2" key="3">
    <citation type="submission" date="2022-06" db="UniProtKB">
        <authorList>
            <consortium name="EnsemblPlants"/>
        </authorList>
    </citation>
    <scope>IDENTIFICATION</scope>
</reference>
<name>A0A8R7PS73_TRIUA</name>
<organism evidence="2 3">
    <name type="scientific">Triticum urartu</name>
    <name type="common">Red wild einkorn</name>
    <name type="synonym">Crithodium urartu</name>
    <dbReference type="NCBI Taxonomy" id="4572"/>
    <lineage>
        <taxon>Eukaryota</taxon>
        <taxon>Viridiplantae</taxon>
        <taxon>Streptophyta</taxon>
        <taxon>Embryophyta</taxon>
        <taxon>Tracheophyta</taxon>
        <taxon>Spermatophyta</taxon>
        <taxon>Magnoliopsida</taxon>
        <taxon>Liliopsida</taxon>
        <taxon>Poales</taxon>
        <taxon>Poaceae</taxon>
        <taxon>BOP clade</taxon>
        <taxon>Pooideae</taxon>
        <taxon>Triticodae</taxon>
        <taxon>Triticeae</taxon>
        <taxon>Triticinae</taxon>
        <taxon>Triticum</taxon>
    </lineage>
</organism>
<feature type="region of interest" description="Disordered" evidence="1">
    <location>
        <begin position="108"/>
        <end position="202"/>
    </location>
</feature>
<evidence type="ECO:0000313" key="2">
    <source>
        <dbReference type="EnsemblPlants" id="TuG1812G0300002316.01.T01.cds265672"/>
    </source>
</evidence>
<feature type="region of interest" description="Disordered" evidence="1">
    <location>
        <begin position="1"/>
        <end position="64"/>
    </location>
</feature>
<sequence length="202" mass="21458">MGARAPRAPRAGVAVRRQARQWDAEGQEAAANFHARQGRVGGRSRGQQAQRRGSVARDARNRRQPLKRCVADSLNNRWSLMLQRRGPDGSNLLRRCYHRVKLPIHALSTKTAAAEPPVPDRCPHRPRALVQPDRRKAGRAHRAARAGSRAPRRAGGCDGGSDGAGSNLHAGSGGGRAHDAGSGGVGQHHGGGGERRSGGHGH</sequence>
<keyword evidence="3" id="KW-1185">Reference proteome</keyword>
<dbReference type="Gramene" id="TuG1812G0300002316.01.T01">
    <property type="protein sequence ID" value="TuG1812G0300002316.01.T01.cds265672"/>
    <property type="gene ID" value="TuG1812G0300002316.01"/>
</dbReference>
<dbReference type="AlphaFoldDB" id="A0A8R7PS73"/>
<reference evidence="3" key="1">
    <citation type="journal article" date="2013" name="Nature">
        <title>Draft genome of the wheat A-genome progenitor Triticum urartu.</title>
        <authorList>
            <person name="Ling H.Q."/>
            <person name="Zhao S."/>
            <person name="Liu D."/>
            <person name="Wang J."/>
            <person name="Sun H."/>
            <person name="Zhang C."/>
            <person name="Fan H."/>
            <person name="Li D."/>
            <person name="Dong L."/>
            <person name="Tao Y."/>
            <person name="Gao C."/>
            <person name="Wu H."/>
            <person name="Li Y."/>
            <person name="Cui Y."/>
            <person name="Guo X."/>
            <person name="Zheng S."/>
            <person name="Wang B."/>
            <person name="Yu K."/>
            <person name="Liang Q."/>
            <person name="Yang W."/>
            <person name="Lou X."/>
            <person name="Chen J."/>
            <person name="Feng M."/>
            <person name="Jian J."/>
            <person name="Zhang X."/>
            <person name="Luo G."/>
            <person name="Jiang Y."/>
            <person name="Liu J."/>
            <person name="Wang Z."/>
            <person name="Sha Y."/>
            <person name="Zhang B."/>
            <person name="Wu H."/>
            <person name="Tang D."/>
            <person name="Shen Q."/>
            <person name="Xue P."/>
            <person name="Zou S."/>
            <person name="Wang X."/>
            <person name="Liu X."/>
            <person name="Wang F."/>
            <person name="Yang Y."/>
            <person name="An X."/>
            <person name="Dong Z."/>
            <person name="Zhang K."/>
            <person name="Zhang X."/>
            <person name="Luo M.C."/>
            <person name="Dvorak J."/>
            <person name="Tong Y."/>
            <person name="Wang J."/>
            <person name="Yang H."/>
            <person name="Li Z."/>
            <person name="Wang D."/>
            <person name="Zhang A."/>
            <person name="Wang J."/>
        </authorList>
    </citation>
    <scope>NUCLEOTIDE SEQUENCE</scope>
    <source>
        <strain evidence="3">cv. G1812</strain>
    </source>
</reference>